<dbReference type="PANTHER" id="PTHR43884:SF20">
    <property type="entry name" value="ACYL-COA DEHYDROGENASE FADE28"/>
    <property type="match status" value="1"/>
</dbReference>
<evidence type="ECO:0000313" key="8">
    <source>
        <dbReference type="Proteomes" id="UP000698752"/>
    </source>
</evidence>
<name>A0ABS5EQB4_9PROT</name>
<dbReference type="Gene3D" id="1.20.140.10">
    <property type="entry name" value="Butyryl-CoA Dehydrogenase, subunit A, domain 3"/>
    <property type="match status" value="1"/>
</dbReference>
<dbReference type="InterPro" id="IPR009075">
    <property type="entry name" value="AcylCo_DH/oxidase_C"/>
</dbReference>
<comment type="caution">
    <text evidence="7">The sequence shown here is derived from an EMBL/GenBank/DDBJ whole genome shotgun (WGS) entry which is preliminary data.</text>
</comment>
<comment type="similarity">
    <text evidence="2">Belongs to the acyl-CoA dehydrogenase family.</text>
</comment>
<dbReference type="RefSeq" id="WP_211871887.1">
    <property type="nucleotide sequence ID" value="NZ_JAAEDI010000042.1"/>
</dbReference>
<dbReference type="InterPro" id="IPR046373">
    <property type="entry name" value="Acyl-CoA_Oxase/DH_mid-dom_sf"/>
</dbReference>
<keyword evidence="4" id="KW-0274">FAD</keyword>
<dbReference type="InterPro" id="IPR036250">
    <property type="entry name" value="AcylCo_DH-like_C"/>
</dbReference>
<dbReference type="SUPFAM" id="SSF56645">
    <property type="entry name" value="Acyl-CoA dehydrogenase NM domain-like"/>
    <property type="match status" value="1"/>
</dbReference>
<organism evidence="7 8">
    <name type="scientific">Neoroseomonas terrae</name>
    <dbReference type="NCBI Taxonomy" id="424799"/>
    <lineage>
        <taxon>Bacteria</taxon>
        <taxon>Pseudomonadati</taxon>
        <taxon>Pseudomonadota</taxon>
        <taxon>Alphaproteobacteria</taxon>
        <taxon>Acetobacterales</taxon>
        <taxon>Acetobacteraceae</taxon>
        <taxon>Neoroseomonas</taxon>
    </lineage>
</organism>
<evidence type="ECO:0000256" key="1">
    <source>
        <dbReference type="ARBA" id="ARBA00001974"/>
    </source>
</evidence>
<dbReference type="Gene3D" id="2.40.110.10">
    <property type="entry name" value="Butyryl-CoA Dehydrogenase, subunit A, domain 2"/>
    <property type="match status" value="1"/>
</dbReference>
<keyword evidence="5" id="KW-0560">Oxidoreductase</keyword>
<comment type="cofactor">
    <cofactor evidence="1">
        <name>FAD</name>
        <dbReference type="ChEBI" id="CHEBI:57692"/>
    </cofactor>
</comment>
<evidence type="ECO:0000256" key="3">
    <source>
        <dbReference type="ARBA" id="ARBA00022630"/>
    </source>
</evidence>
<reference evidence="8" key="1">
    <citation type="journal article" date="2021" name="Syst. Appl. Microbiol.">
        <title>Roseomonas hellenica sp. nov., isolated from roots of wild-growing Alkanna tinctoria.</title>
        <authorList>
            <person name="Rat A."/>
            <person name="Naranjo H.D."/>
            <person name="Lebbe L."/>
            <person name="Cnockaert M."/>
            <person name="Krigas N."/>
            <person name="Grigoriadou K."/>
            <person name="Maloupa E."/>
            <person name="Willems A."/>
        </authorList>
    </citation>
    <scope>NUCLEOTIDE SEQUENCE [LARGE SCALE GENOMIC DNA]</scope>
    <source>
        <strain evidence="8">LMG 31159</strain>
    </source>
</reference>
<dbReference type="Pfam" id="PF00441">
    <property type="entry name" value="Acyl-CoA_dh_1"/>
    <property type="match status" value="1"/>
</dbReference>
<dbReference type="Gene3D" id="1.10.540.10">
    <property type="entry name" value="Acyl-CoA dehydrogenase/oxidase, N-terminal domain"/>
    <property type="match status" value="1"/>
</dbReference>
<gene>
    <name evidence="7" type="ORF">GXW78_26235</name>
</gene>
<dbReference type="SUPFAM" id="SSF47203">
    <property type="entry name" value="Acyl-CoA dehydrogenase C-terminal domain-like"/>
    <property type="match status" value="1"/>
</dbReference>
<evidence type="ECO:0000313" key="7">
    <source>
        <dbReference type="EMBL" id="MBR0653182.1"/>
    </source>
</evidence>
<feature type="domain" description="Acyl-CoA dehydrogenase/oxidase C-terminal" evidence="6">
    <location>
        <begin position="198"/>
        <end position="309"/>
    </location>
</feature>
<dbReference type="InterPro" id="IPR037069">
    <property type="entry name" value="AcylCoA_DH/ox_N_sf"/>
</dbReference>
<evidence type="ECO:0000256" key="4">
    <source>
        <dbReference type="ARBA" id="ARBA00022827"/>
    </source>
</evidence>
<dbReference type="EMBL" id="JAAEDI010000042">
    <property type="protein sequence ID" value="MBR0653182.1"/>
    <property type="molecule type" value="Genomic_DNA"/>
</dbReference>
<dbReference type="InterPro" id="IPR009100">
    <property type="entry name" value="AcylCoA_DH/oxidase_NM_dom_sf"/>
</dbReference>
<dbReference type="PANTHER" id="PTHR43884">
    <property type="entry name" value="ACYL-COA DEHYDROGENASE"/>
    <property type="match status" value="1"/>
</dbReference>
<evidence type="ECO:0000259" key="6">
    <source>
        <dbReference type="Pfam" id="PF00441"/>
    </source>
</evidence>
<evidence type="ECO:0000256" key="2">
    <source>
        <dbReference type="ARBA" id="ARBA00009347"/>
    </source>
</evidence>
<keyword evidence="8" id="KW-1185">Reference proteome</keyword>
<protein>
    <submittedName>
        <fullName evidence="7">Acyl-CoA dehydrogenase</fullName>
    </submittedName>
</protein>
<sequence length="349" mass="36642">MNDVTRMLEDTAARLFSDHVDRAVHAAAEAGEWPAALWQALEDSGLTQPLEAGLSLPEAMGLLQIAAQHAAPVPLAETLCAAWMMANCGIEVSTGPMTIAPVVRGETLRLERRGDGWHLAGRATRVPWGRHATSIAVLAETDDGALHVALLPRDAAAIIHGGNTALEPRDTLIVDTALPVGAVARCPFGYDVLRAFGAAMRTAQIAGALERALELSVTYAGQRVQFGRAIGKFQAIQHNLALLASQAGAAAAAAGMVAEALSATPDMLMIAAAKGRASEAASAGAAIAHQAHGAIGFTWEYPLNWATRRLWSWRDEFGNETEWYPLVGAVVAGREPAGIWPAMTGTEAA</sequence>
<dbReference type="Proteomes" id="UP000698752">
    <property type="component" value="Unassembled WGS sequence"/>
</dbReference>
<accession>A0ABS5EQB4</accession>
<keyword evidence="3" id="KW-0285">Flavoprotein</keyword>
<evidence type="ECO:0000256" key="5">
    <source>
        <dbReference type="ARBA" id="ARBA00023002"/>
    </source>
</evidence>
<proteinExistence type="inferred from homology"/>